<keyword evidence="5 6" id="KW-0539">Nucleus</keyword>
<dbReference type="RefSeq" id="XP_013085606.2">
    <property type="nucleotide sequence ID" value="XM_013230152.2"/>
</dbReference>
<dbReference type="Proteomes" id="UP000076420">
    <property type="component" value="Unassembled WGS sequence"/>
</dbReference>
<dbReference type="EnsemblMetazoa" id="BGLB008878-RD">
    <property type="protein sequence ID" value="BGLB008878-PD"/>
    <property type="gene ID" value="BGLB008878"/>
</dbReference>
<dbReference type="InterPro" id="IPR036960">
    <property type="entry name" value="T-box_sf"/>
</dbReference>
<feature type="compositionally biased region" description="Basic and acidic residues" evidence="7">
    <location>
        <begin position="343"/>
        <end position="366"/>
    </location>
</feature>
<dbReference type="GO" id="GO:0045893">
    <property type="term" value="P:positive regulation of DNA-templated transcription"/>
    <property type="evidence" value="ECO:0007669"/>
    <property type="project" value="InterPro"/>
</dbReference>
<dbReference type="STRING" id="6526.A0A2C9JVX2"/>
<dbReference type="Gene3D" id="2.60.40.820">
    <property type="entry name" value="Transcription factor, T-box"/>
    <property type="match status" value="1"/>
</dbReference>
<dbReference type="GO" id="GO:0000785">
    <property type="term" value="C:chromatin"/>
    <property type="evidence" value="ECO:0007669"/>
    <property type="project" value="TreeGrafter"/>
</dbReference>
<evidence type="ECO:0000256" key="1">
    <source>
        <dbReference type="ARBA" id="ARBA00004123"/>
    </source>
</evidence>
<feature type="region of interest" description="Disordered" evidence="7">
    <location>
        <begin position="383"/>
        <end position="402"/>
    </location>
</feature>
<reference evidence="9" key="3">
    <citation type="submission" date="2020-05" db="UniProtKB">
        <authorList>
            <consortium name="EnsemblMetazoa"/>
        </authorList>
    </citation>
    <scope>IDENTIFICATION</scope>
    <source>
        <strain evidence="9">BB02</strain>
    </source>
</reference>
<evidence type="ECO:0000256" key="5">
    <source>
        <dbReference type="ARBA" id="ARBA00023242"/>
    </source>
</evidence>
<dbReference type="VEuPathDB" id="VectorBase:BGLB008878"/>
<feature type="compositionally biased region" description="Basic and acidic residues" evidence="7">
    <location>
        <begin position="300"/>
        <end position="336"/>
    </location>
</feature>
<dbReference type="PRINTS" id="PR00938">
    <property type="entry name" value="BRACHYURY"/>
</dbReference>
<dbReference type="GO" id="GO:0000978">
    <property type="term" value="F:RNA polymerase II cis-regulatory region sequence-specific DNA binding"/>
    <property type="evidence" value="ECO:0007669"/>
    <property type="project" value="InterPro"/>
</dbReference>
<dbReference type="EnsemblMetazoa" id="BGLB008878-RH">
    <property type="protein sequence ID" value="BGLB008878-PH"/>
    <property type="gene ID" value="BGLB008878"/>
</dbReference>
<feature type="region of interest" description="Disordered" evidence="7">
    <location>
        <begin position="479"/>
        <end position="512"/>
    </location>
</feature>
<dbReference type="GO" id="GO:0001708">
    <property type="term" value="P:cell fate specification"/>
    <property type="evidence" value="ECO:0007669"/>
    <property type="project" value="TreeGrafter"/>
</dbReference>
<feature type="domain" description="T-box" evidence="8">
    <location>
        <begin position="108"/>
        <end position="286"/>
    </location>
</feature>
<dbReference type="PRINTS" id="PR00937">
    <property type="entry name" value="TBOX"/>
</dbReference>
<feature type="region of interest" description="Disordered" evidence="7">
    <location>
        <begin position="1"/>
        <end position="31"/>
    </location>
</feature>
<evidence type="ECO:0000256" key="4">
    <source>
        <dbReference type="ARBA" id="ARBA00023163"/>
    </source>
</evidence>
<evidence type="ECO:0000256" key="2">
    <source>
        <dbReference type="ARBA" id="ARBA00023015"/>
    </source>
</evidence>
<evidence type="ECO:0000256" key="3">
    <source>
        <dbReference type="ARBA" id="ARBA00023125"/>
    </source>
</evidence>
<evidence type="ECO:0000259" key="8">
    <source>
        <dbReference type="PROSITE" id="PS50252"/>
    </source>
</evidence>
<dbReference type="EnsemblMetazoa" id="BGLB008878-RC">
    <property type="protein sequence ID" value="BGLB008878-PC"/>
    <property type="gene ID" value="BGLB008878"/>
</dbReference>
<gene>
    <name evidence="9" type="primary">106070296</name>
</gene>
<dbReference type="GO" id="GO:0005634">
    <property type="term" value="C:nucleus"/>
    <property type="evidence" value="ECO:0007669"/>
    <property type="project" value="UniProtKB-SubCell"/>
</dbReference>
<evidence type="ECO:0000256" key="7">
    <source>
        <dbReference type="SAM" id="MobiDB-lite"/>
    </source>
</evidence>
<reference evidence="9" key="2">
    <citation type="submission" date="2013-03" db="EMBL/GenBank/DDBJ databases">
        <title>Sequence assembly of the Biomphalaria glabrata genome version 4.3.</title>
        <authorList>
            <person name="Warren W."/>
            <person name="Wilson R.K."/>
            <person name="Hillier L.W."/>
            <person name="Minx P."/>
        </authorList>
    </citation>
    <scope>NUCLEOTIDE SEQUENCE</scope>
    <source>
        <strain evidence="9">BB02</strain>
    </source>
</reference>
<accession>A0A2C9JVX2</accession>
<dbReference type="EnsemblMetazoa" id="BGLB008878-RF">
    <property type="protein sequence ID" value="BGLB008878-PF"/>
    <property type="gene ID" value="BGLB008878"/>
</dbReference>
<dbReference type="PROSITE" id="PS01264">
    <property type="entry name" value="TBOX_2"/>
    <property type="match status" value="1"/>
</dbReference>
<keyword evidence="2" id="KW-0805">Transcription regulation</keyword>
<dbReference type="EnsemblMetazoa" id="BGLB008878-RB">
    <property type="protein sequence ID" value="BGLB008878-PB"/>
    <property type="gene ID" value="BGLB008878"/>
</dbReference>
<protein>
    <recommendedName>
        <fullName evidence="8">T-box domain-containing protein</fullName>
    </recommendedName>
</protein>
<feature type="compositionally biased region" description="Low complexity" evidence="7">
    <location>
        <begin position="11"/>
        <end position="29"/>
    </location>
</feature>
<sequence length="542" mass="59658">MHHPSYYTGQSSSGVSPFSSSPHSASQTSMYEDELFSQRARAFPLSHGLMPTPQFSPFAFSMHHDPMSLTVGQSQQFGGYHHLGASDHKRVLTGSQSDTVDKNIKVTLENRELWGKFHSLGTEMIITKTGRRMFPTMKVTLDGLDPHAKYILLVDIVPVDDCRYKYHNSEWVVTGKAEPHMPGRLYIHPDSPASGGHWMKQPVTFHKLKLTNNNLDQNGHIILNSMHKYQPRLHVVQANDIFTMRWNTFNTYSFDETTFIAVTAYQNEQITQLKIDHNPFAKGFRDNGLARNCTFSRDHRLTMKRPSDGEADREKDDIVKRSRPDDMLVMKMDAHRMTSSSKAIKEERLASHSDPADDGSQDREDMMSASSYHLLGSSKHDLLGTKRLGSGDASPVPSPTQCQYGGGVKSGAFGSVSCMGGAGDSEYYPHHHPSAGRMAGSGSFLPGATSSPLLPNINHGLSFSSQMAACRLSSQASPDCALRQPSSSSSASGYGLRPSPGQGPHSALSSCTYMQSPHPTYAPHNLAANMHVMNMNFPGQLA</sequence>
<dbReference type="AlphaFoldDB" id="A0A2C9JVX2"/>
<dbReference type="Pfam" id="PF00907">
    <property type="entry name" value="T-box"/>
    <property type="match status" value="1"/>
</dbReference>
<dbReference type="OrthoDB" id="7442607at2759"/>
<dbReference type="FunFam" id="2.60.40.820:FF:000007">
    <property type="entry name" value="T-box transcription factor"/>
    <property type="match status" value="1"/>
</dbReference>
<comment type="caution">
    <text evidence="6">Lacks conserved residue(s) required for the propagation of feature annotation.</text>
</comment>
<reference evidence="9" key="1">
    <citation type="journal article" date="2004" name="J. Parasitol.">
        <title>The mitochondrial genome of Biomphalaria glabrata (Gastropoda: Basommatophora), intermediate host of Schistosoma mansoni.</title>
        <authorList>
            <person name="DeJong R.J."/>
            <person name="Emery A.M."/>
            <person name="Adema C.M."/>
        </authorList>
    </citation>
    <scope>NUCLEOTIDE SEQUENCE</scope>
    <source>
        <strain evidence="9">BB02</strain>
    </source>
</reference>
<proteinExistence type="predicted"/>
<dbReference type="SUPFAM" id="SSF49417">
    <property type="entry name" value="p53-like transcription factors"/>
    <property type="match status" value="1"/>
</dbReference>
<feature type="region of interest" description="Disordered" evidence="7">
    <location>
        <begin position="300"/>
        <end position="366"/>
    </location>
</feature>
<dbReference type="CDD" id="cd20189">
    <property type="entry name" value="T-box_TBX4_5-like"/>
    <property type="match status" value="1"/>
</dbReference>
<dbReference type="InterPro" id="IPR018186">
    <property type="entry name" value="TF_T-box_CS"/>
</dbReference>
<dbReference type="PANTHER" id="PTHR11267:SF204">
    <property type="entry name" value="SPADETAIL"/>
    <property type="match status" value="1"/>
</dbReference>
<keyword evidence="4" id="KW-0804">Transcription</keyword>
<dbReference type="VEuPathDB" id="VectorBase:BGLAX_044246"/>
<dbReference type="InterPro" id="IPR008967">
    <property type="entry name" value="p53-like_TF_DNA-bd_sf"/>
</dbReference>
<dbReference type="PROSITE" id="PS50252">
    <property type="entry name" value="TBOX_3"/>
    <property type="match status" value="1"/>
</dbReference>
<dbReference type="InterPro" id="IPR002070">
    <property type="entry name" value="TF_Brachyury"/>
</dbReference>
<dbReference type="PANTHER" id="PTHR11267">
    <property type="entry name" value="T-BOX PROTEIN-RELATED"/>
    <property type="match status" value="1"/>
</dbReference>
<dbReference type="GO" id="GO:0000981">
    <property type="term" value="F:DNA-binding transcription factor activity, RNA polymerase II-specific"/>
    <property type="evidence" value="ECO:0007669"/>
    <property type="project" value="TreeGrafter"/>
</dbReference>
<name>A0A2C9JVX2_BIOGL</name>
<dbReference type="InterPro" id="IPR001699">
    <property type="entry name" value="TF_T-box"/>
</dbReference>
<dbReference type="EnsemblMetazoa" id="BGLB008878-RG">
    <property type="protein sequence ID" value="BGLB008878-PG"/>
    <property type="gene ID" value="BGLB008878"/>
</dbReference>
<dbReference type="PROSITE" id="PS01283">
    <property type="entry name" value="TBOX_1"/>
    <property type="match status" value="1"/>
</dbReference>
<dbReference type="SMART" id="SM00425">
    <property type="entry name" value="TBOX"/>
    <property type="match status" value="1"/>
</dbReference>
<evidence type="ECO:0000256" key="6">
    <source>
        <dbReference type="PROSITE-ProRule" id="PRU00201"/>
    </source>
</evidence>
<evidence type="ECO:0000313" key="9">
    <source>
        <dbReference type="EnsemblMetazoa" id="BGLB008878-PD"/>
    </source>
</evidence>
<evidence type="ECO:0000313" key="10">
    <source>
        <dbReference type="Proteomes" id="UP000076420"/>
    </source>
</evidence>
<comment type="subcellular location">
    <subcellularLocation>
        <location evidence="1 6">Nucleus</location>
    </subcellularLocation>
</comment>
<organism evidence="9 10">
    <name type="scientific">Biomphalaria glabrata</name>
    <name type="common">Bloodfluke planorb</name>
    <name type="synonym">Freshwater snail</name>
    <dbReference type="NCBI Taxonomy" id="6526"/>
    <lineage>
        <taxon>Eukaryota</taxon>
        <taxon>Metazoa</taxon>
        <taxon>Spiralia</taxon>
        <taxon>Lophotrochozoa</taxon>
        <taxon>Mollusca</taxon>
        <taxon>Gastropoda</taxon>
        <taxon>Heterobranchia</taxon>
        <taxon>Euthyneura</taxon>
        <taxon>Panpulmonata</taxon>
        <taxon>Hygrophila</taxon>
        <taxon>Lymnaeoidea</taxon>
        <taxon>Planorbidae</taxon>
        <taxon>Biomphalaria</taxon>
    </lineage>
</organism>
<dbReference type="InterPro" id="IPR046360">
    <property type="entry name" value="T-box_DNA-bd"/>
</dbReference>
<keyword evidence="3 6" id="KW-0238">DNA-binding</keyword>
<dbReference type="KEGG" id="bgt:106070296"/>